<evidence type="ECO:0000256" key="1">
    <source>
        <dbReference type="SAM" id="Coils"/>
    </source>
</evidence>
<feature type="coiled-coil region" evidence="1">
    <location>
        <begin position="21"/>
        <end position="51"/>
    </location>
</feature>
<name>A0A8H6L7I3_9LECA</name>
<keyword evidence="1" id="KW-0175">Coiled coil</keyword>
<accession>A0A8H6L7I3</accession>
<protein>
    <submittedName>
        <fullName evidence="2">Uncharacterized protein</fullName>
    </submittedName>
</protein>
<proteinExistence type="predicted"/>
<dbReference type="InterPro" id="IPR036770">
    <property type="entry name" value="Ankyrin_rpt-contain_sf"/>
</dbReference>
<dbReference type="GeneID" id="59285053"/>
<reference evidence="2 3" key="1">
    <citation type="journal article" date="2020" name="Genomics">
        <title>Complete, high-quality genomes from long-read metagenomic sequencing of two wolf lichen thalli reveals enigmatic genome architecture.</title>
        <authorList>
            <person name="McKenzie S.K."/>
            <person name="Walston R.F."/>
            <person name="Allen J.L."/>
        </authorList>
    </citation>
    <scope>NUCLEOTIDE SEQUENCE [LARGE SCALE GENOMIC DNA]</scope>
    <source>
        <strain evidence="2">WasteWater2</strain>
    </source>
</reference>
<evidence type="ECO:0000313" key="3">
    <source>
        <dbReference type="Proteomes" id="UP000578531"/>
    </source>
</evidence>
<dbReference type="RefSeq" id="XP_037167720.1">
    <property type="nucleotide sequence ID" value="XM_037305312.1"/>
</dbReference>
<dbReference type="Proteomes" id="UP000578531">
    <property type="component" value="Unassembled WGS sequence"/>
</dbReference>
<keyword evidence="3" id="KW-1185">Reference proteome</keyword>
<dbReference type="PANTHER" id="PTHR38886:SF1">
    <property type="entry name" value="NACHT-NTPASE AND P-LOOP NTPASES N-TERMINAL DOMAIN-CONTAINING PROTEIN"/>
    <property type="match status" value="1"/>
</dbReference>
<gene>
    <name evidence="2" type="ORF">HO173_003385</name>
</gene>
<comment type="caution">
    <text evidence="2">The sequence shown here is derived from an EMBL/GenBank/DDBJ whole genome shotgun (WGS) entry which is preliminary data.</text>
</comment>
<organism evidence="2 3">
    <name type="scientific">Letharia columbiana</name>
    <dbReference type="NCBI Taxonomy" id="112416"/>
    <lineage>
        <taxon>Eukaryota</taxon>
        <taxon>Fungi</taxon>
        <taxon>Dikarya</taxon>
        <taxon>Ascomycota</taxon>
        <taxon>Pezizomycotina</taxon>
        <taxon>Lecanoromycetes</taxon>
        <taxon>OSLEUM clade</taxon>
        <taxon>Lecanoromycetidae</taxon>
        <taxon>Lecanorales</taxon>
        <taxon>Lecanorineae</taxon>
        <taxon>Parmeliaceae</taxon>
        <taxon>Letharia</taxon>
    </lineage>
</organism>
<sequence length="256" mass="28772">MYIYFSVGDFVAVGDLIVKCINILRNTQSEHQELIRELESLKQALSQVDKLKGRGDQAVAIDQIKCAALTCKYPLEQLLAKIQKYEKSLGPGKSVAKVRDAGRKVCCALGKKDEANRLRNYFNLHIWTINMLMLQEGLERLDVASEQSDKNQEDTKDGIEGYSRELKEVKGRTSLLKAMSTYPYDTLRAKRLVECGADVHAKDSVGTTVLHYVQSSSEGLLQQFLITGVCAGELMLRSKPRGMMRPRTYVGEEKCM</sequence>
<dbReference type="SUPFAM" id="SSF48403">
    <property type="entry name" value="Ankyrin repeat"/>
    <property type="match status" value="1"/>
</dbReference>
<dbReference type="PANTHER" id="PTHR38886">
    <property type="entry name" value="SESA DOMAIN-CONTAINING PROTEIN"/>
    <property type="match status" value="1"/>
</dbReference>
<dbReference type="EMBL" id="JACCJC010000009">
    <property type="protein sequence ID" value="KAF6238418.1"/>
    <property type="molecule type" value="Genomic_DNA"/>
</dbReference>
<dbReference type="AlphaFoldDB" id="A0A8H6L7I3"/>
<dbReference type="OrthoDB" id="4347210at2759"/>
<evidence type="ECO:0000313" key="2">
    <source>
        <dbReference type="EMBL" id="KAF6238418.1"/>
    </source>
</evidence>